<comment type="caution">
    <text evidence="2">The sequence shown here is derived from an EMBL/GenBank/DDBJ whole genome shotgun (WGS) entry which is preliminary data.</text>
</comment>
<dbReference type="RefSeq" id="WP_124222773.1">
    <property type="nucleotide sequence ID" value="NZ_RKRF01000011.1"/>
</dbReference>
<dbReference type="InterPro" id="IPR018604">
    <property type="entry name" value="YycI-like"/>
</dbReference>
<dbReference type="OrthoDB" id="2388036at2"/>
<dbReference type="GO" id="GO:0016020">
    <property type="term" value="C:membrane"/>
    <property type="evidence" value="ECO:0007669"/>
    <property type="project" value="InterPro"/>
</dbReference>
<name>A0A3N5BZ20_9BACI</name>
<reference evidence="2 3" key="1">
    <citation type="submission" date="2018-11" db="EMBL/GenBank/DDBJ databases">
        <title>Genomic Encyclopedia of Type Strains, Phase IV (KMG-IV): sequencing the most valuable type-strain genomes for metagenomic binning, comparative biology and taxonomic classification.</title>
        <authorList>
            <person name="Goeker M."/>
        </authorList>
    </citation>
    <scope>NUCLEOTIDE SEQUENCE [LARGE SCALE GENOMIC DNA]</scope>
    <source>
        <strain evidence="2 3">DSM 18090</strain>
    </source>
</reference>
<dbReference type="EMBL" id="RKRF01000011">
    <property type="protein sequence ID" value="RPF51105.1"/>
    <property type="molecule type" value="Genomic_DNA"/>
</dbReference>
<dbReference type="Pfam" id="PF09648">
    <property type="entry name" value="YycI"/>
    <property type="match status" value="1"/>
</dbReference>
<protein>
    <submittedName>
        <fullName evidence="2">Regulatory protein YycI of two-component signal transduction system YycFG</fullName>
    </submittedName>
</protein>
<accession>A0A3N5BZ20</accession>
<gene>
    <name evidence="2" type="ORF">EDC24_2370</name>
</gene>
<organism evidence="2 3">
    <name type="scientific">Aquisalibacillus elongatus</name>
    <dbReference type="NCBI Taxonomy" id="485577"/>
    <lineage>
        <taxon>Bacteria</taxon>
        <taxon>Bacillati</taxon>
        <taxon>Bacillota</taxon>
        <taxon>Bacilli</taxon>
        <taxon>Bacillales</taxon>
        <taxon>Bacillaceae</taxon>
        <taxon>Aquisalibacillus</taxon>
    </lineage>
</organism>
<evidence type="ECO:0000313" key="3">
    <source>
        <dbReference type="Proteomes" id="UP000276443"/>
    </source>
</evidence>
<evidence type="ECO:0000259" key="1">
    <source>
        <dbReference type="Pfam" id="PF09648"/>
    </source>
</evidence>
<dbReference type="AlphaFoldDB" id="A0A3N5BZ20"/>
<feature type="domain" description="Regulatory protein YycH-like" evidence="1">
    <location>
        <begin position="37"/>
        <end position="251"/>
    </location>
</feature>
<proteinExistence type="predicted"/>
<dbReference type="Gene3D" id="2.40.128.690">
    <property type="entry name" value="YycH protein, domain 3-like"/>
    <property type="match status" value="1"/>
</dbReference>
<keyword evidence="3" id="KW-1185">Reference proteome</keyword>
<dbReference type="Proteomes" id="UP000276443">
    <property type="component" value="Unassembled WGS sequence"/>
</dbReference>
<sequence length="286" mass="33634">MKWGQIKTIFIISFLVLNLFLLQELLNKVERSEYDTLDKSTLEDQLAAQEIEYSLPESGQTEAYVSAERYQLTEDDMDDLGDLLDEQTIEVGENQEVIVSEFNEPLELDFENREEAISLIKEQVLYGDQYSFWDYYEEENVLLFFQKQNDRMVYFNETSSLIVQLDEEGRAIQYRQTLLEEVEHRTEEQETIDPINVIRTLYSSDFIMPESAVSMKMGYQRLVPLEDGVQVFVPTWEVIVNDDEHYFVNAIEGQHIPNDELDFVIGLKESLKREIDELEINRSETE</sequence>
<evidence type="ECO:0000313" key="2">
    <source>
        <dbReference type="EMBL" id="RPF51105.1"/>
    </source>
</evidence>